<keyword evidence="1" id="KW-0378">Hydrolase</keyword>
<dbReference type="EMBL" id="VZZK01000083">
    <property type="protein sequence ID" value="KAB1068730.1"/>
    <property type="molecule type" value="Genomic_DNA"/>
</dbReference>
<dbReference type="Gene3D" id="3.40.50.180">
    <property type="entry name" value="Methylesterase CheB, C-terminal domain"/>
    <property type="match status" value="1"/>
</dbReference>
<accession>A0A6L3SNF0</accession>
<dbReference type="GO" id="GO:0005737">
    <property type="term" value="C:cytoplasm"/>
    <property type="evidence" value="ECO:0007669"/>
    <property type="project" value="InterPro"/>
</dbReference>
<evidence type="ECO:0000256" key="2">
    <source>
        <dbReference type="ARBA" id="ARBA00039140"/>
    </source>
</evidence>
<dbReference type="OrthoDB" id="9791760at2"/>
<dbReference type="Proteomes" id="UP000474159">
    <property type="component" value="Unassembled WGS sequence"/>
</dbReference>
<dbReference type="SUPFAM" id="SSF52738">
    <property type="entry name" value="Methylesterase CheB, C-terminal domain"/>
    <property type="match status" value="1"/>
</dbReference>
<organism evidence="6 7">
    <name type="scientific">Methylobacterium soli</name>
    <dbReference type="NCBI Taxonomy" id="553447"/>
    <lineage>
        <taxon>Bacteria</taxon>
        <taxon>Pseudomonadati</taxon>
        <taxon>Pseudomonadota</taxon>
        <taxon>Alphaproteobacteria</taxon>
        <taxon>Hyphomicrobiales</taxon>
        <taxon>Methylobacteriaceae</taxon>
        <taxon>Methylobacterium</taxon>
    </lineage>
</organism>
<dbReference type="AlphaFoldDB" id="A0A6L3SNF0"/>
<comment type="caution">
    <text evidence="6">The sequence shown here is derived from an EMBL/GenBank/DDBJ whole genome shotgun (WGS) entry which is preliminary data.</text>
</comment>
<dbReference type="GO" id="GO:0000156">
    <property type="term" value="F:phosphorelay response regulator activity"/>
    <property type="evidence" value="ECO:0007669"/>
    <property type="project" value="InterPro"/>
</dbReference>
<comment type="caution">
    <text evidence="4">Lacks conserved residue(s) required for the propagation of feature annotation.</text>
</comment>
<dbReference type="InterPro" id="IPR000673">
    <property type="entry name" value="Sig_transdc_resp-reg_Me-estase"/>
</dbReference>
<evidence type="ECO:0000259" key="5">
    <source>
        <dbReference type="PROSITE" id="PS50122"/>
    </source>
</evidence>
<name>A0A6L3SNF0_9HYPH</name>
<dbReference type="PROSITE" id="PS50122">
    <property type="entry name" value="CHEB"/>
    <property type="match status" value="1"/>
</dbReference>
<evidence type="ECO:0000313" key="7">
    <source>
        <dbReference type="Proteomes" id="UP000474159"/>
    </source>
</evidence>
<comment type="catalytic activity">
    <reaction evidence="3">
        <text>[protein]-L-glutamate 5-O-methyl ester + H2O = L-glutamyl-[protein] + methanol + H(+)</text>
        <dbReference type="Rhea" id="RHEA:23236"/>
        <dbReference type="Rhea" id="RHEA-COMP:10208"/>
        <dbReference type="Rhea" id="RHEA-COMP:10311"/>
        <dbReference type="ChEBI" id="CHEBI:15377"/>
        <dbReference type="ChEBI" id="CHEBI:15378"/>
        <dbReference type="ChEBI" id="CHEBI:17790"/>
        <dbReference type="ChEBI" id="CHEBI:29973"/>
        <dbReference type="ChEBI" id="CHEBI:82795"/>
        <dbReference type="EC" id="3.1.1.61"/>
    </reaction>
</comment>
<keyword evidence="7" id="KW-1185">Reference proteome</keyword>
<reference evidence="6 7" key="1">
    <citation type="submission" date="2019-09" db="EMBL/GenBank/DDBJ databases">
        <title>YIM 48816 draft genome.</title>
        <authorList>
            <person name="Jiang L."/>
        </authorList>
    </citation>
    <scope>NUCLEOTIDE SEQUENCE [LARGE SCALE GENOMIC DNA]</scope>
    <source>
        <strain evidence="6 7">YIM 48816</strain>
    </source>
</reference>
<dbReference type="GO" id="GO:0008984">
    <property type="term" value="F:protein-glutamate methylesterase activity"/>
    <property type="evidence" value="ECO:0007669"/>
    <property type="project" value="UniProtKB-EC"/>
</dbReference>
<evidence type="ECO:0000256" key="4">
    <source>
        <dbReference type="PROSITE-ProRule" id="PRU00050"/>
    </source>
</evidence>
<feature type="domain" description="CheB-type methylesterase" evidence="5">
    <location>
        <begin position="1"/>
        <end position="92"/>
    </location>
</feature>
<dbReference type="GO" id="GO:0006935">
    <property type="term" value="P:chemotaxis"/>
    <property type="evidence" value="ECO:0007669"/>
    <property type="project" value="InterPro"/>
</dbReference>
<evidence type="ECO:0000313" key="6">
    <source>
        <dbReference type="EMBL" id="KAB1068730.1"/>
    </source>
</evidence>
<dbReference type="Pfam" id="PF01339">
    <property type="entry name" value="CheB_methylest"/>
    <property type="match status" value="1"/>
</dbReference>
<dbReference type="EC" id="3.1.1.61" evidence="2"/>
<dbReference type="PANTHER" id="PTHR42872:SF6">
    <property type="entry name" value="PROTEIN-GLUTAMATE METHYLESTERASE_PROTEIN-GLUTAMINE GLUTAMINASE"/>
    <property type="match status" value="1"/>
</dbReference>
<proteinExistence type="predicted"/>
<gene>
    <name evidence="6" type="ORF">F6X53_31440</name>
</gene>
<sequence>MQPIIVIAASSGSLDPLKQIVSALPIPCPASVFIVRHVGPHQSVLPALLGVLTDLPVMHAEDGMLIESGHVYVAPPDRHMRLEMDRIRLDQGLLTLRPISHQQSAILRG</sequence>
<dbReference type="PANTHER" id="PTHR42872">
    <property type="entry name" value="PROTEIN-GLUTAMATE METHYLESTERASE/PROTEIN-GLUTAMINE GLUTAMINASE"/>
    <property type="match status" value="1"/>
</dbReference>
<protein>
    <recommendedName>
        <fullName evidence="2">protein-glutamate methylesterase</fullName>
        <ecNumber evidence="2">3.1.1.61</ecNumber>
    </recommendedName>
</protein>
<evidence type="ECO:0000256" key="1">
    <source>
        <dbReference type="ARBA" id="ARBA00022801"/>
    </source>
</evidence>
<evidence type="ECO:0000256" key="3">
    <source>
        <dbReference type="ARBA" id="ARBA00048267"/>
    </source>
</evidence>
<dbReference type="InterPro" id="IPR035909">
    <property type="entry name" value="CheB_C"/>
</dbReference>